<dbReference type="SUPFAM" id="SSF56235">
    <property type="entry name" value="N-terminal nucleophile aminohydrolases (Ntn hydrolases)"/>
    <property type="match status" value="1"/>
</dbReference>
<dbReference type="RefSeq" id="XP_022626253.1">
    <property type="nucleotide sequence ID" value="XM_022774125.1"/>
</dbReference>
<reference evidence="7 8" key="1">
    <citation type="submission" date="2014-12" db="EMBL/GenBank/DDBJ databases">
        <authorList>
            <person name="Neuveglise Cecile"/>
        </authorList>
    </citation>
    <scope>NUCLEOTIDE SEQUENCE [LARGE SCALE GENOMIC DNA]</scope>
    <source>
        <strain evidence="7 8">CBS 12615</strain>
    </source>
</reference>
<dbReference type="GeneID" id="34683378"/>
<name>A0A0C7MJU8_9SACH</name>
<dbReference type="PANTHER" id="PTHR45937:SF1">
    <property type="entry name" value="ASPARAGINE SYNTHETASE DOMAIN-CONTAINING PROTEIN 1"/>
    <property type="match status" value="1"/>
</dbReference>
<protein>
    <submittedName>
        <fullName evidence="7">LALA0S01e00914g1_1</fullName>
    </submittedName>
</protein>
<sequence>MCGILTHYYGSNAHVESFFTELSEEWLSRKELRSCRTELESLNNIIPLVMERGPNYASMRISNEDKMLWFSSVLSLREPLTKQSIIVEDRFVLQYNGECYNSSILQNDTQWIVDQLREHLDVLHVIKSLEGEFAYTIYDRLTQEVFFGRDPIGKRSLSFRLGTDNQELTVCSVTGKIDNFQNCQAGVVYVYDISKSKLSADMKIRPENFVVTDAEDSELVDLATNIEKLYFNLNNAVKCRLETIHPLHVENSPIAILFSGGLDCSVIAALVCHQIKNLGMNTAVELLNVGFENQRTHMLPSDVPDRILGRQSFKALQKLFPDIELRFVEVDVTYKEYLEYRPKILDLIYPKQTEMDLSIAAAFYFAAKGSGFLSKEQFGSRVSYDRHGIVLFSGLGADELYGGYHKLANKSKTELVEELERQINNIHDRNLSRDDKVLASNGVEVRYPFLDESVIEFSTKLPLNYKINKMILRKLAEEKLQLGDISAEPKRAIQFGAKSAKMTKNGNKHGTDLVQDS</sequence>
<dbReference type="Pfam" id="PF00733">
    <property type="entry name" value="Asn_synthase"/>
    <property type="match status" value="1"/>
</dbReference>
<dbReference type="EMBL" id="LN736360">
    <property type="protein sequence ID" value="CEP60008.1"/>
    <property type="molecule type" value="Genomic_DNA"/>
</dbReference>
<dbReference type="OrthoDB" id="10252281at2759"/>
<feature type="region of interest" description="Disordered" evidence="4">
    <location>
        <begin position="497"/>
        <end position="517"/>
    </location>
</feature>
<evidence type="ECO:0000256" key="1">
    <source>
        <dbReference type="ARBA" id="ARBA00022605"/>
    </source>
</evidence>
<evidence type="ECO:0000313" key="7">
    <source>
        <dbReference type="EMBL" id="CEP60008.1"/>
    </source>
</evidence>
<dbReference type="GO" id="GO:0006529">
    <property type="term" value="P:asparagine biosynthetic process"/>
    <property type="evidence" value="ECO:0007669"/>
    <property type="project" value="UniProtKB-KW"/>
</dbReference>
<evidence type="ECO:0000256" key="2">
    <source>
        <dbReference type="ARBA" id="ARBA00022888"/>
    </source>
</evidence>
<dbReference type="Pfam" id="PF13537">
    <property type="entry name" value="GATase_7"/>
    <property type="match status" value="1"/>
</dbReference>
<keyword evidence="8" id="KW-1185">Reference proteome</keyword>
<keyword evidence="2" id="KW-0061">Asparagine biosynthesis</keyword>
<evidence type="ECO:0000259" key="5">
    <source>
        <dbReference type="Pfam" id="PF00733"/>
    </source>
</evidence>
<dbReference type="STRING" id="1245769.A0A0C7MJU8"/>
<gene>
    <name evidence="7" type="ORF">LALA0_S01e00914g</name>
</gene>
<dbReference type="Gene3D" id="3.40.50.620">
    <property type="entry name" value="HUPs"/>
    <property type="match status" value="1"/>
</dbReference>
<dbReference type="InterPro" id="IPR014729">
    <property type="entry name" value="Rossmann-like_a/b/a_fold"/>
</dbReference>
<evidence type="ECO:0000313" key="8">
    <source>
        <dbReference type="Proteomes" id="UP000054304"/>
    </source>
</evidence>
<feature type="domain" description="Glutamine amidotransferase type-2" evidence="6">
    <location>
        <begin position="82"/>
        <end position="172"/>
    </location>
</feature>
<dbReference type="Gene3D" id="3.60.20.10">
    <property type="entry name" value="Glutamine Phosphoribosylpyrophosphate, subunit 1, domain 1"/>
    <property type="match status" value="1"/>
</dbReference>
<dbReference type="Proteomes" id="UP000054304">
    <property type="component" value="Unassembled WGS sequence"/>
</dbReference>
<dbReference type="GO" id="GO:0004066">
    <property type="term" value="F:asparagine synthase (glutamine-hydrolyzing) activity"/>
    <property type="evidence" value="ECO:0007669"/>
    <property type="project" value="InterPro"/>
</dbReference>
<dbReference type="PANTHER" id="PTHR45937">
    <property type="entry name" value="ASPARAGINE SYNTHETASE DOMAIN-CONTAINING PROTEIN 1"/>
    <property type="match status" value="1"/>
</dbReference>
<organism evidence="7 8">
    <name type="scientific">Lachancea lanzarotensis</name>
    <dbReference type="NCBI Taxonomy" id="1245769"/>
    <lineage>
        <taxon>Eukaryota</taxon>
        <taxon>Fungi</taxon>
        <taxon>Dikarya</taxon>
        <taxon>Ascomycota</taxon>
        <taxon>Saccharomycotina</taxon>
        <taxon>Saccharomycetes</taxon>
        <taxon>Saccharomycetales</taxon>
        <taxon>Saccharomycetaceae</taxon>
        <taxon>Lachancea</taxon>
    </lineage>
</organism>
<dbReference type="InterPro" id="IPR017932">
    <property type="entry name" value="GATase_2_dom"/>
</dbReference>
<dbReference type="HOGENOM" id="CLU_012368_2_0_1"/>
<dbReference type="SUPFAM" id="SSF52402">
    <property type="entry name" value="Adenine nucleotide alpha hydrolases-like"/>
    <property type="match status" value="1"/>
</dbReference>
<evidence type="ECO:0000259" key="6">
    <source>
        <dbReference type="Pfam" id="PF13537"/>
    </source>
</evidence>
<feature type="domain" description="Asparagine synthetase" evidence="5">
    <location>
        <begin position="410"/>
        <end position="503"/>
    </location>
</feature>
<proteinExistence type="predicted"/>
<dbReference type="AlphaFoldDB" id="A0A0C7MJU8"/>
<accession>A0A0C7MJU8</accession>
<keyword evidence="3" id="KW-0315">Glutamine amidotransferase</keyword>
<evidence type="ECO:0000256" key="4">
    <source>
        <dbReference type="SAM" id="MobiDB-lite"/>
    </source>
</evidence>
<dbReference type="InterPro" id="IPR051857">
    <property type="entry name" value="Asn_synthetase_domain"/>
</dbReference>
<dbReference type="InterPro" id="IPR029055">
    <property type="entry name" value="Ntn_hydrolases_N"/>
</dbReference>
<dbReference type="InterPro" id="IPR001962">
    <property type="entry name" value="Asn_synthase"/>
</dbReference>
<dbReference type="CDD" id="cd01991">
    <property type="entry name" value="Asn_synthase_B_C"/>
    <property type="match status" value="1"/>
</dbReference>
<evidence type="ECO:0000256" key="3">
    <source>
        <dbReference type="ARBA" id="ARBA00022962"/>
    </source>
</evidence>
<keyword evidence="1" id="KW-0028">Amino-acid biosynthesis</keyword>